<feature type="transmembrane region" description="Helical" evidence="9">
    <location>
        <begin position="1028"/>
        <end position="1046"/>
    </location>
</feature>
<organism evidence="11">
    <name type="scientific">Amphimedon queenslandica</name>
    <name type="common">Sponge</name>
    <dbReference type="NCBI Taxonomy" id="400682"/>
    <lineage>
        <taxon>Eukaryota</taxon>
        <taxon>Metazoa</taxon>
        <taxon>Porifera</taxon>
        <taxon>Demospongiae</taxon>
        <taxon>Heteroscleromorpha</taxon>
        <taxon>Haplosclerida</taxon>
        <taxon>Niphatidae</taxon>
        <taxon>Amphimedon</taxon>
    </lineage>
</organism>
<evidence type="ECO:0000256" key="7">
    <source>
        <dbReference type="ARBA" id="ARBA00023237"/>
    </source>
</evidence>
<feature type="transmembrane region" description="Helical" evidence="9">
    <location>
        <begin position="832"/>
        <end position="859"/>
    </location>
</feature>
<accession>A0A1X7U6M1</accession>
<dbReference type="PANTHER" id="PTHR11319:SF35">
    <property type="entry name" value="OUTER MEMBRANE PROTEIN PMPC-RELATED"/>
    <property type="match status" value="1"/>
</dbReference>
<keyword evidence="4" id="KW-0964">Secreted</keyword>
<feature type="transmembrane region" description="Helical" evidence="9">
    <location>
        <begin position="801"/>
        <end position="820"/>
    </location>
</feature>
<comment type="subcellular location">
    <subcellularLocation>
        <location evidence="1">Cell envelope</location>
    </subcellularLocation>
    <subcellularLocation>
        <location evidence="2">Cell outer membrane</location>
    </subcellularLocation>
    <subcellularLocation>
        <location evidence="3">Secreted</location>
    </subcellularLocation>
</comment>
<evidence type="ECO:0000313" key="11">
    <source>
        <dbReference type="EnsemblMetazoa" id="Aqu2.1.23415_001"/>
    </source>
</evidence>
<keyword evidence="6 9" id="KW-0472">Membrane</keyword>
<dbReference type="InParanoid" id="A0A1X7U6M1"/>
<feature type="transmembrane region" description="Helical" evidence="9">
    <location>
        <begin position="1116"/>
        <end position="1140"/>
    </location>
</feature>
<keyword evidence="9" id="KW-0812">Transmembrane</keyword>
<evidence type="ECO:0000256" key="9">
    <source>
        <dbReference type="SAM" id="Phobius"/>
    </source>
</evidence>
<feature type="transmembrane region" description="Helical" evidence="9">
    <location>
        <begin position="973"/>
        <end position="1000"/>
    </location>
</feature>
<reference evidence="11" key="1">
    <citation type="submission" date="2017-05" db="UniProtKB">
        <authorList>
            <consortium name="EnsemblMetazoa"/>
        </authorList>
    </citation>
    <scope>IDENTIFICATION</scope>
</reference>
<evidence type="ECO:0000256" key="2">
    <source>
        <dbReference type="ARBA" id="ARBA00004442"/>
    </source>
</evidence>
<evidence type="ECO:0000256" key="10">
    <source>
        <dbReference type="SAM" id="SignalP"/>
    </source>
</evidence>
<feature type="transmembrane region" description="Helical" evidence="9">
    <location>
        <begin position="1052"/>
        <end position="1070"/>
    </location>
</feature>
<dbReference type="OrthoDB" id="5957153at2759"/>
<keyword evidence="9" id="KW-1133">Transmembrane helix</keyword>
<dbReference type="InterPro" id="IPR011050">
    <property type="entry name" value="Pectin_lyase_fold/virulence"/>
</dbReference>
<feature type="signal peptide" evidence="10">
    <location>
        <begin position="1"/>
        <end position="20"/>
    </location>
</feature>
<feature type="chain" id="PRO_5010878484" description="Right handed beta helix domain-containing protein" evidence="10">
    <location>
        <begin position="21"/>
        <end position="1254"/>
    </location>
</feature>
<dbReference type="EnsemblMetazoa" id="Aqu2.1.23415_001">
    <property type="protein sequence ID" value="Aqu2.1.23415_001"/>
    <property type="gene ID" value="Aqu2.1.23415"/>
</dbReference>
<dbReference type="InterPro" id="IPR003368">
    <property type="entry name" value="POMP_repeat"/>
</dbReference>
<evidence type="ECO:0008006" key="12">
    <source>
        <dbReference type="Google" id="ProtNLM"/>
    </source>
</evidence>
<dbReference type="AlphaFoldDB" id="A0A1X7U6M1"/>
<evidence type="ECO:0000256" key="3">
    <source>
        <dbReference type="ARBA" id="ARBA00004613"/>
    </source>
</evidence>
<keyword evidence="5 10" id="KW-0732">Signal</keyword>
<feature type="transmembrane region" description="Helical" evidence="9">
    <location>
        <begin position="928"/>
        <end position="953"/>
    </location>
</feature>
<dbReference type="GO" id="GO:0005576">
    <property type="term" value="C:extracellular region"/>
    <property type="evidence" value="ECO:0007669"/>
    <property type="project" value="UniProtKB-SubCell"/>
</dbReference>
<sequence>MKALLFFLSFVYFLSCPVNGLQEEECPVSSPYVYIEYNARPENDTYDEVAKVPLEDEPQFDIKQCSLVPGTLCCSCEDESYYICSSLDQALQIVNGDDLEVPPLQQLYISLGDKEWSLSSTHSLGNFSSFVIQGFGKGAEIKCTDSSVGIEVNGSCHSYMDNVHISNCRGVMLTNNINTNISNSEFTKNYGSALTINNGRWTYYRHCDRINDYMPRHDIRNSTFIGNGQTTSGAVTKYGGGLNFNIQAPAFASLQISDCTFSFNSAGIGGGLYYDAEGIHVETNELCPVVSRFEISRSLFMNNSVTTHGGAVYASGFKASYTDVKFTGNNASYTAGAVYQYIDITTQFTGDCSDNGVIFNNCMWENNTAAGSAALLLFSTIDVSPVTTSLMNCLLVNNKATQTIFFGQASCVIHSENMPIHLNGVFIGNNTGTGICLQSTNANFSGEVTFTGNSGFYGGAAYIDRSTFVFHDEHNVTFAHNRAVFGGAVYQNSIPASHCIFHFQQDSSTAGVTTVTFDSNNAISNGNSIYFTEPNSDCLDEIRNKQIAFFPNDTNQYSSGAFQVRLHDPVKNDSLLELILGQKLVINATILNYFNETSTAEVSLFLTDGGDDTLQQTLHHRLNGFRQFSIANGVNYPNIFIMGPEINSSNVEYELKILGLHVQKKITVILKKCPLGYVYNTTSQICECVKIPEGNGIVSCNAGNACIRKGYWLGEVDGRYTTSLCESGICNSSSNNCDSCKHSMDNDDYCQLPATEDGQCLNNRAGRLCASCKQDYSFTFGITKCVRDSTCKKGQGIVTPFLNIVFLVMTFLLIILVLKFDYKLSSGYMFCFVYYFSIVSHLLPTSLVGNTLLAIVSILESVTQLNPQFLGYLPICFFQKLEPLAQEAFLFINPIIISILVLATISLSKCCSKRITFKDNTLIKAICLLLLLSFTAITETSFRLMNGVIFAGIDQIYVTIEPQIKYFSTNEHIPWFIIGLAVIVVLVIPFTLLLLLAPLLTRCFNMNKIKPFLDEFQGCYKDKFRWMAGYYFLCRFIYYIVLVAPILDFVRLQYSIQMLSFTILVIHMLLQPYQSSWLNFADSLLLADLTLLTLLFGETGDVVFGRSSVVRQGIVYVLVFIPVFYLIIIITVTATHRFNVNEKKKKKRRLQRDMLRPLINTTPTSRRRNLSVSVGYRDPVLGLLESENNDDEYYCSPSSTESYDVPVGRSVGYSILESPHTYKPVDVQVKKERSKSTTSQAWQNNDDELEGDDL</sequence>
<name>A0A1X7U6M1_AMPQE</name>
<evidence type="ECO:0000256" key="4">
    <source>
        <dbReference type="ARBA" id="ARBA00022525"/>
    </source>
</evidence>
<evidence type="ECO:0000256" key="8">
    <source>
        <dbReference type="SAM" id="MobiDB-lite"/>
    </source>
</evidence>
<evidence type="ECO:0000256" key="5">
    <source>
        <dbReference type="ARBA" id="ARBA00022729"/>
    </source>
</evidence>
<dbReference type="NCBIfam" id="TIGR01376">
    <property type="entry name" value="POMP_repeat"/>
    <property type="match status" value="1"/>
</dbReference>
<feature type="transmembrane region" description="Helical" evidence="9">
    <location>
        <begin position="888"/>
        <end position="907"/>
    </location>
</feature>
<dbReference type="PANTHER" id="PTHR11319">
    <property type="entry name" value="G PROTEIN-COUPLED RECEPTOR-RELATED"/>
    <property type="match status" value="1"/>
</dbReference>
<feature type="region of interest" description="Disordered" evidence="8">
    <location>
        <begin position="1226"/>
        <end position="1254"/>
    </location>
</feature>
<feature type="transmembrane region" description="Helical" evidence="9">
    <location>
        <begin position="1077"/>
        <end position="1096"/>
    </location>
</feature>
<protein>
    <recommendedName>
        <fullName evidence="12">Right handed beta helix domain-containing protein</fullName>
    </recommendedName>
</protein>
<evidence type="ECO:0000256" key="6">
    <source>
        <dbReference type="ARBA" id="ARBA00023136"/>
    </source>
</evidence>
<proteinExistence type="predicted"/>
<evidence type="ECO:0000256" key="1">
    <source>
        <dbReference type="ARBA" id="ARBA00004196"/>
    </source>
</evidence>
<feature type="compositionally biased region" description="Acidic residues" evidence="8">
    <location>
        <begin position="1245"/>
        <end position="1254"/>
    </location>
</feature>
<keyword evidence="7" id="KW-0998">Cell outer membrane</keyword>
<dbReference type="SUPFAM" id="SSF51126">
    <property type="entry name" value="Pectin lyase-like"/>
    <property type="match status" value="1"/>
</dbReference>